<gene>
    <name evidence="4" type="ORF">OMP39_02045</name>
</gene>
<dbReference type="RefSeq" id="WP_264893149.1">
    <property type="nucleotide sequence ID" value="NZ_CP110257.1"/>
</dbReference>
<sequence>MGITHPPTHAAPRRVCVFRALKLGDMVCATPALRALRQRFALAHITLVGLPWARDFAARLSPWVDEFIEFDGHPQLPERPAPQAVFEAWAARMQARGFDLALQMHGSGPLSNRIVRAIGARTTAGFFPAGGSWEGLDIALQYPDGIHEVHRHLRLVQCLGGPLDERPDDRVVFPLLARDTEELARHPDLARLVPGRFVCLHPGARQPEKRWPPHRFAAVGDALARRGFEVVLTGDASEQRLAEAVRRMMAARAVNAARDLSVGALAALLARSRLLVSNDTGVAHIAAALRLPSVVIFFATDRVRWAPLDAQRHRCVEPLKAGRPASAGVLPEDVLSAVQEVLKEPWRPEAITLSAPPAAPEGPALPAFPAAWHRPEPAPRTAAGPTQ</sequence>
<proteinExistence type="predicted"/>
<keyword evidence="5" id="KW-1185">Reference proteome</keyword>
<keyword evidence="1" id="KW-0328">Glycosyltransferase</keyword>
<reference evidence="4" key="1">
    <citation type="submission" date="2022-10" db="EMBL/GenBank/DDBJ databases">
        <title>Complete genome sequence of Schlegelella aquatica LMG 23380.</title>
        <authorList>
            <person name="Musilova J."/>
            <person name="Kourilova X."/>
            <person name="Bezdicek M."/>
            <person name="Hermankova K."/>
            <person name="Obruca S."/>
            <person name="Sedlar K."/>
        </authorList>
    </citation>
    <scope>NUCLEOTIDE SEQUENCE</scope>
    <source>
        <strain evidence="4">LMG 23380</strain>
    </source>
</reference>
<dbReference type="EMBL" id="CP110257">
    <property type="protein sequence ID" value="UZD55395.1"/>
    <property type="molecule type" value="Genomic_DNA"/>
</dbReference>
<dbReference type="SUPFAM" id="SSF53756">
    <property type="entry name" value="UDP-Glycosyltransferase/glycogen phosphorylase"/>
    <property type="match status" value="1"/>
</dbReference>
<dbReference type="PANTHER" id="PTHR30160:SF1">
    <property type="entry name" value="LIPOPOLYSACCHARIDE 1,2-N-ACETYLGLUCOSAMINETRANSFERASE-RELATED"/>
    <property type="match status" value="1"/>
</dbReference>
<feature type="compositionally biased region" description="Low complexity" evidence="3">
    <location>
        <begin position="361"/>
        <end position="371"/>
    </location>
</feature>
<evidence type="ECO:0000256" key="2">
    <source>
        <dbReference type="ARBA" id="ARBA00022679"/>
    </source>
</evidence>
<dbReference type="Proteomes" id="UP001163266">
    <property type="component" value="Chromosome"/>
</dbReference>
<evidence type="ECO:0000313" key="4">
    <source>
        <dbReference type="EMBL" id="UZD55395.1"/>
    </source>
</evidence>
<accession>A0ABY6MTS4</accession>
<name>A0ABY6MTS4_9BURK</name>
<evidence type="ECO:0000256" key="1">
    <source>
        <dbReference type="ARBA" id="ARBA00022676"/>
    </source>
</evidence>
<evidence type="ECO:0000256" key="3">
    <source>
        <dbReference type="SAM" id="MobiDB-lite"/>
    </source>
</evidence>
<dbReference type="Gene3D" id="3.40.50.2000">
    <property type="entry name" value="Glycogen Phosphorylase B"/>
    <property type="match status" value="2"/>
</dbReference>
<protein>
    <submittedName>
        <fullName evidence="4">Glycosyltransferase family 9 protein</fullName>
    </submittedName>
</protein>
<dbReference type="InterPro" id="IPR051199">
    <property type="entry name" value="LPS_LOS_Heptosyltrfase"/>
</dbReference>
<dbReference type="CDD" id="cd03789">
    <property type="entry name" value="GT9_LPS_heptosyltransferase"/>
    <property type="match status" value="1"/>
</dbReference>
<dbReference type="Pfam" id="PF01075">
    <property type="entry name" value="Glyco_transf_9"/>
    <property type="match status" value="1"/>
</dbReference>
<evidence type="ECO:0000313" key="5">
    <source>
        <dbReference type="Proteomes" id="UP001163266"/>
    </source>
</evidence>
<dbReference type="InterPro" id="IPR002201">
    <property type="entry name" value="Glyco_trans_9"/>
</dbReference>
<keyword evidence="2" id="KW-0808">Transferase</keyword>
<dbReference type="PANTHER" id="PTHR30160">
    <property type="entry name" value="TETRAACYLDISACCHARIDE 4'-KINASE-RELATED"/>
    <property type="match status" value="1"/>
</dbReference>
<feature type="region of interest" description="Disordered" evidence="3">
    <location>
        <begin position="353"/>
        <end position="387"/>
    </location>
</feature>
<organism evidence="4 5">
    <name type="scientific">Caldimonas aquatica</name>
    <dbReference type="NCBI Taxonomy" id="376175"/>
    <lineage>
        <taxon>Bacteria</taxon>
        <taxon>Pseudomonadati</taxon>
        <taxon>Pseudomonadota</taxon>
        <taxon>Betaproteobacteria</taxon>
        <taxon>Burkholderiales</taxon>
        <taxon>Sphaerotilaceae</taxon>
        <taxon>Caldimonas</taxon>
    </lineage>
</organism>